<sequence>MSDWVRSANVACAALVVELAQRDGALARYQTLRRRYEVTRLVCMRKQRLMASHTGTLSQLQSLLASVLARQASAGESASAEVEVPDTLVAAVRVLLAVTRCDHVKEKLQVMLARYVVGRVPRSMSPAPVSFCSFTVPAGSDGSSRIVPQDTACGTVPLQLVVHLRPLLCWSNALLSYQCVLPARRLLASEVARVSYQASILAAENAAGDPDMVARAQKQQTVALEDARAELKKAKDLQRCVKRRLYEVHQQISKGARSSDTETMGHPDPRAAAEMHAQIKKELRKGRVTLLRILCEGKTSPSL</sequence>
<dbReference type="OrthoDB" id="264734at2759"/>
<keyword evidence="3" id="KW-1185">Reference proteome</keyword>
<evidence type="ECO:0000313" key="3">
    <source>
        <dbReference type="Proteomes" id="UP000038009"/>
    </source>
</evidence>
<comment type="caution">
    <text evidence="2">The sequence shown here is derived from an EMBL/GenBank/DDBJ whole genome shotgun (WGS) entry which is preliminary data.</text>
</comment>
<gene>
    <name evidence="2" type="ORF">ABL78_2892</name>
</gene>
<keyword evidence="1" id="KW-0175">Coiled coil</keyword>
<evidence type="ECO:0000256" key="1">
    <source>
        <dbReference type="SAM" id="Coils"/>
    </source>
</evidence>
<dbReference type="VEuPathDB" id="TriTrypDB:Lsey_0065_0140"/>
<feature type="coiled-coil region" evidence="1">
    <location>
        <begin position="217"/>
        <end position="244"/>
    </location>
</feature>
<protein>
    <submittedName>
        <fullName evidence="2">Uncharacterized protein</fullName>
    </submittedName>
</protein>
<reference evidence="2 3" key="1">
    <citation type="journal article" date="2015" name="PLoS Pathog.">
        <title>Leptomonas seymouri: Adaptations to the Dixenous Life Cycle Analyzed by Genome Sequencing, Transcriptome Profiling and Co-infection with Leishmania donovani.</title>
        <authorList>
            <person name="Kraeva N."/>
            <person name="Butenko A."/>
            <person name="Hlavacova J."/>
            <person name="Kostygov A."/>
            <person name="Myskova J."/>
            <person name="Grybchuk D."/>
            <person name="Lestinova T."/>
            <person name="Votypka J."/>
            <person name="Volf P."/>
            <person name="Opperdoes F."/>
            <person name="Flegontov P."/>
            <person name="Lukes J."/>
            <person name="Yurchenko V."/>
        </authorList>
    </citation>
    <scope>NUCLEOTIDE SEQUENCE [LARGE SCALE GENOMIC DNA]</scope>
    <source>
        <strain evidence="2 3">ATCC 30220</strain>
    </source>
</reference>
<dbReference type="AlphaFoldDB" id="A0A0N0P6T8"/>
<evidence type="ECO:0000313" key="2">
    <source>
        <dbReference type="EMBL" id="KPI88016.1"/>
    </source>
</evidence>
<dbReference type="EMBL" id="LJSK01000065">
    <property type="protein sequence ID" value="KPI88016.1"/>
    <property type="molecule type" value="Genomic_DNA"/>
</dbReference>
<dbReference type="Proteomes" id="UP000038009">
    <property type="component" value="Unassembled WGS sequence"/>
</dbReference>
<organism evidence="2 3">
    <name type="scientific">Leptomonas seymouri</name>
    <dbReference type="NCBI Taxonomy" id="5684"/>
    <lineage>
        <taxon>Eukaryota</taxon>
        <taxon>Discoba</taxon>
        <taxon>Euglenozoa</taxon>
        <taxon>Kinetoplastea</taxon>
        <taxon>Metakinetoplastina</taxon>
        <taxon>Trypanosomatida</taxon>
        <taxon>Trypanosomatidae</taxon>
        <taxon>Leishmaniinae</taxon>
        <taxon>Leptomonas</taxon>
    </lineage>
</organism>
<dbReference type="OMA" id="HAESGVF"/>
<proteinExistence type="predicted"/>
<name>A0A0N0P6T8_LEPSE</name>
<accession>A0A0N0P6T8</accession>